<dbReference type="Gene3D" id="3.40.50.10900">
    <property type="entry name" value="PAC-like subunit"/>
    <property type="match status" value="1"/>
</dbReference>
<protein>
    <recommendedName>
        <fullName evidence="1">Proteasome assembly chaperone 2</fullName>
    </recommendedName>
</protein>
<dbReference type="PANTHER" id="PTHR12970:SF1">
    <property type="entry name" value="PROTEASOME ASSEMBLY CHAPERONE 2"/>
    <property type="match status" value="1"/>
</dbReference>
<dbReference type="PANTHER" id="PTHR12970">
    <property type="entry name" value="PROTEASOME ASSEMBLY CHAPERONE 2"/>
    <property type="match status" value="1"/>
</dbReference>
<comment type="similarity">
    <text evidence="3">Belongs to the PSMG2 family.</text>
</comment>
<organism evidence="4">
    <name type="scientific">Mucochytrium quahogii</name>
    <dbReference type="NCBI Taxonomy" id="96639"/>
    <lineage>
        <taxon>Eukaryota</taxon>
        <taxon>Sar</taxon>
        <taxon>Stramenopiles</taxon>
        <taxon>Bigyra</taxon>
        <taxon>Labyrinthulomycetes</taxon>
        <taxon>Thraustochytrida</taxon>
        <taxon>Thraustochytriidae</taxon>
        <taxon>Mucochytrium</taxon>
    </lineage>
</organism>
<dbReference type="AlphaFoldDB" id="A0A7S2W2H9"/>
<evidence type="ECO:0000256" key="3">
    <source>
        <dbReference type="ARBA" id="ARBA00025745"/>
    </source>
</evidence>
<dbReference type="GO" id="GO:0005829">
    <property type="term" value="C:cytosol"/>
    <property type="evidence" value="ECO:0007669"/>
    <property type="project" value="TreeGrafter"/>
</dbReference>
<accession>A0A7S2W2H9</accession>
<dbReference type="GO" id="GO:0005634">
    <property type="term" value="C:nucleus"/>
    <property type="evidence" value="ECO:0007669"/>
    <property type="project" value="TreeGrafter"/>
</dbReference>
<name>A0A7S2W2H9_9STRA</name>
<dbReference type="GO" id="GO:0043248">
    <property type="term" value="P:proteasome assembly"/>
    <property type="evidence" value="ECO:0007669"/>
    <property type="project" value="TreeGrafter"/>
</dbReference>
<dbReference type="EMBL" id="HBHK01001729">
    <property type="protein sequence ID" value="CAD9664526.1"/>
    <property type="molecule type" value="Transcribed_RNA"/>
</dbReference>
<dbReference type="InterPro" id="IPR038389">
    <property type="entry name" value="PSMG2_sf"/>
</dbReference>
<evidence type="ECO:0000313" key="4">
    <source>
        <dbReference type="EMBL" id="CAD9664526.1"/>
    </source>
</evidence>
<evidence type="ECO:0000256" key="2">
    <source>
        <dbReference type="ARBA" id="ARBA00023186"/>
    </source>
</evidence>
<gene>
    <name evidence="4" type="ORF">QSP1433_LOCUS1053</name>
</gene>
<sequence length="310" mass="33258">MSELGGVGKILLSFATVGAVYCIRSNALCSRGYRVSFIKNSSNLGKKGITMKLVSVEDKVVDFSQDVLIVPSVGLGNIGQLCCDLLLSTCRDAGIKVSKVGVLKSRNVLPMVGNDPLGKTTGEMCINLEVFRIPDHNVTILQIRAPIVEGAAGAFAQELATWSKSSKFSCLVLVGAADSSSNFEQEVMLHQFRHIKTASIPPELSERLAKTGLVELVQSQLLAASSKTARLPLSKGGLMTHLHRICASDNLPFLGLVLFCKEGFNVPEACMMTAAVNLLLNVIQPAPQRWTPPATWQYLDGAAPLQGSLY</sequence>
<dbReference type="Pfam" id="PF09754">
    <property type="entry name" value="PAC2"/>
    <property type="match status" value="1"/>
</dbReference>
<dbReference type="InterPro" id="IPR019151">
    <property type="entry name" value="Proteasome_assmbl_chaperone_2"/>
</dbReference>
<reference evidence="4" key="1">
    <citation type="submission" date="2021-01" db="EMBL/GenBank/DDBJ databases">
        <authorList>
            <person name="Corre E."/>
            <person name="Pelletier E."/>
            <person name="Niang G."/>
            <person name="Scheremetjew M."/>
            <person name="Finn R."/>
            <person name="Kale V."/>
            <person name="Holt S."/>
            <person name="Cochrane G."/>
            <person name="Meng A."/>
            <person name="Brown T."/>
            <person name="Cohen L."/>
        </authorList>
    </citation>
    <scope>NUCLEOTIDE SEQUENCE</scope>
    <source>
        <strain evidence="4">NY070348D</strain>
    </source>
</reference>
<proteinExistence type="inferred from homology"/>
<dbReference type="InterPro" id="IPR016562">
    <property type="entry name" value="Proteasome_assmbl_chp_2_euk"/>
</dbReference>
<evidence type="ECO:0000256" key="1">
    <source>
        <dbReference type="ARBA" id="ARBA00019186"/>
    </source>
</evidence>
<keyword evidence="2" id="KW-0143">Chaperone</keyword>